<dbReference type="Proteomes" id="UP000077202">
    <property type="component" value="Unassembled WGS sequence"/>
</dbReference>
<proteinExistence type="predicted"/>
<dbReference type="PROSITE" id="PS50088">
    <property type="entry name" value="ANK_REPEAT"/>
    <property type="match status" value="1"/>
</dbReference>
<dbReference type="InterPro" id="IPR002110">
    <property type="entry name" value="Ankyrin_rpt"/>
</dbReference>
<feature type="region of interest" description="Disordered" evidence="2">
    <location>
        <begin position="329"/>
        <end position="352"/>
    </location>
</feature>
<accession>A0A176WM94</accession>
<evidence type="ECO:0000256" key="1">
    <source>
        <dbReference type="PROSITE-ProRule" id="PRU00023"/>
    </source>
</evidence>
<dbReference type="PANTHER" id="PTHR24121:SF23">
    <property type="entry name" value="NO MECHANORECEPTOR POTENTIAL C, ISOFORM H"/>
    <property type="match status" value="1"/>
</dbReference>
<comment type="caution">
    <text evidence="4">The sequence shown here is derived from an EMBL/GenBank/DDBJ whole genome shotgun (WGS) entry which is preliminary data.</text>
</comment>
<protein>
    <submittedName>
        <fullName evidence="4">Uncharacterized protein</fullName>
    </submittedName>
</protein>
<organism evidence="4 5">
    <name type="scientific">Marchantia polymorpha subsp. ruderalis</name>
    <dbReference type="NCBI Taxonomy" id="1480154"/>
    <lineage>
        <taxon>Eukaryota</taxon>
        <taxon>Viridiplantae</taxon>
        <taxon>Streptophyta</taxon>
        <taxon>Embryophyta</taxon>
        <taxon>Marchantiophyta</taxon>
        <taxon>Marchantiopsida</taxon>
        <taxon>Marchantiidae</taxon>
        <taxon>Marchantiales</taxon>
        <taxon>Marchantiaceae</taxon>
        <taxon>Marchantia</taxon>
    </lineage>
</organism>
<keyword evidence="1" id="KW-0040">ANK repeat</keyword>
<evidence type="ECO:0000313" key="4">
    <source>
        <dbReference type="EMBL" id="OAE33535.1"/>
    </source>
</evidence>
<feature type="repeat" description="ANK" evidence="1">
    <location>
        <begin position="211"/>
        <end position="243"/>
    </location>
</feature>
<feature type="transmembrane region" description="Helical" evidence="3">
    <location>
        <begin position="302"/>
        <end position="323"/>
    </location>
</feature>
<dbReference type="SMART" id="SM00248">
    <property type="entry name" value="ANK"/>
    <property type="match status" value="3"/>
</dbReference>
<feature type="transmembrane region" description="Helical" evidence="3">
    <location>
        <begin position="514"/>
        <end position="533"/>
    </location>
</feature>
<dbReference type="AlphaFoldDB" id="A0A176WM94"/>
<evidence type="ECO:0000256" key="3">
    <source>
        <dbReference type="SAM" id="Phobius"/>
    </source>
</evidence>
<evidence type="ECO:0000256" key="2">
    <source>
        <dbReference type="SAM" id="MobiDB-lite"/>
    </source>
</evidence>
<dbReference type="PANTHER" id="PTHR24121">
    <property type="entry name" value="NO MECHANORECEPTOR POTENTIAL C, ISOFORM D-RELATED"/>
    <property type="match status" value="1"/>
</dbReference>
<keyword evidence="3" id="KW-0472">Membrane</keyword>
<dbReference type="Pfam" id="PF00023">
    <property type="entry name" value="Ank"/>
    <property type="match status" value="1"/>
</dbReference>
<feature type="transmembrane region" description="Helical" evidence="3">
    <location>
        <begin position="412"/>
        <end position="438"/>
    </location>
</feature>
<feature type="transmembrane region" description="Helical" evidence="3">
    <location>
        <begin position="374"/>
        <end position="391"/>
    </location>
</feature>
<dbReference type="Gene3D" id="1.25.40.20">
    <property type="entry name" value="Ankyrin repeat-containing domain"/>
    <property type="match status" value="1"/>
</dbReference>
<dbReference type="PROSITE" id="PS50297">
    <property type="entry name" value="ANK_REP_REGION"/>
    <property type="match status" value="1"/>
</dbReference>
<keyword evidence="3" id="KW-1133">Transmembrane helix</keyword>
<sequence length="546" mass="60804">MAERPYLRRSKVEQIKRAAEAGDRTRIEALFREWLLQGDDGTLVFHCAVQFCPHLVLELYPSFKDNIDVSMLISYHTLHLAAAGGHTDIVQLLIEHCNTYNPLDLYDVINGLDSDSSDPRHVQWTALHYASQNNHLGVVEAILRTNVPMLLHFNPAADFTTPLHLAIKPGDKRQRSVDYGILSAHTSRLPLIKQLLSAPEGKILLNMKNSEGNTPVHLAVEQMNVDVVELLIKESTLIATETNNEGLTPSRLIWDMLNAKNPKNSTPARIMRKQLRMLPDVQEEENNMMAEKMRYYTAANNFLVAGALLASVTFAGIISATALPSEFSDEYGSEVPAPPPPPQGSAPPPHAPEDRTYKGYYLRAISTYRGSTNLSFYFAIITVMASIRLIISVEGTMDPEDEIAFLRHSTVLISFALNISTGFAVVAFISGGLCHIPVSESRWADVLAKWEDGHHVDIVKSTMLTTTVVGILLILPVILIPLLRDDLPVLRAAYLRAWNAPAGRRHWIHKSVQPLAIAILLAGIAILIFFTWARASHPSEYYKQKH</sequence>
<evidence type="ECO:0000313" key="5">
    <source>
        <dbReference type="Proteomes" id="UP000077202"/>
    </source>
</evidence>
<feature type="transmembrane region" description="Helical" evidence="3">
    <location>
        <begin position="458"/>
        <end position="483"/>
    </location>
</feature>
<dbReference type="EMBL" id="LVLJ01000640">
    <property type="protein sequence ID" value="OAE33535.1"/>
    <property type="molecule type" value="Genomic_DNA"/>
</dbReference>
<keyword evidence="5" id="KW-1185">Reference proteome</keyword>
<keyword evidence="3" id="KW-0812">Transmembrane</keyword>
<reference evidence="4" key="1">
    <citation type="submission" date="2016-03" db="EMBL/GenBank/DDBJ databases">
        <title>Mechanisms controlling the formation of the plant cell surface in tip-growing cells are functionally conserved among land plants.</title>
        <authorList>
            <person name="Honkanen S."/>
            <person name="Jones V.A."/>
            <person name="Morieri G."/>
            <person name="Champion C."/>
            <person name="Hetherington A.J."/>
            <person name="Kelly S."/>
            <person name="Saint-Marcoux D."/>
            <person name="Proust H."/>
            <person name="Prescott H."/>
            <person name="Dolan L."/>
        </authorList>
    </citation>
    <scope>NUCLEOTIDE SEQUENCE [LARGE SCALE GENOMIC DNA]</scope>
    <source>
        <tissue evidence="4">Whole gametophyte</tissue>
    </source>
</reference>
<dbReference type="SUPFAM" id="SSF48403">
    <property type="entry name" value="Ankyrin repeat"/>
    <property type="match status" value="1"/>
</dbReference>
<feature type="compositionally biased region" description="Pro residues" evidence="2">
    <location>
        <begin position="336"/>
        <end position="350"/>
    </location>
</feature>
<name>A0A176WM94_MARPO</name>
<dbReference type="InterPro" id="IPR036770">
    <property type="entry name" value="Ankyrin_rpt-contain_sf"/>
</dbReference>
<dbReference type="Pfam" id="PF12796">
    <property type="entry name" value="Ank_2"/>
    <property type="match status" value="1"/>
</dbReference>
<gene>
    <name evidence="4" type="ORF">AXG93_1467s1370</name>
</gene>